<dbReference type="Proteomes" id="UP000739538">
    <property type="component" value="Unassembled WGS sequence"/>
</dbReference>
<protein>
    <submittedName>
        <fullName evidence="1">Uncharacterized protein</fullName>
    </submittedName>
</protein>
<organism evidence="1 2">
    <name type="scientific">Eiseniibacteriota bacterium</name>
    <dbReference type="NCBI Taxonomy" id="2212470"/>
    <lineage>
        <taxon>Bacteria</taxon>
        <taxon>Candidatus Eiseniibacteriota</taxon>
    </lineage>
</organism>
<gene>
    <name evidence="1" type="ORF">KDA27_24315</name>
</gene>
<accession>A0A956NGF7</accession>
<proteinExistence type="predicted"/>
<dbReference type="AlphaFoldDB" id="A0A956NGF7"/>
<evidence type="ECO:0000313" key="1">
    <source>
        <dbReference type="EMBL" id="MCA9758942.1"/>
    </source>
</evidence>
<name>A0A956NGF7_UNCEI</name>
<sequence>MSSRLPRFGSLRRLWRFGWLGLSMLCLTGPPVVGASRSPSARGNPVPVPVTSSVATPVPTPVPVSSSVATPVPVTSAPAAPVSAICPVPHSTCPQTQFGWMLFQDSTHGVPDFWLEGSLEVYEISVCPHGVHLVFEVEERGNRHVAALTFPTPSPELVEERLGLDPSGRNGARRLAQYEARYVELRANIERVLDTSLGSGKQFDFRKRAAESRPIVEHGKGTLVLRWKERSAELRGYLDVYFTLPT</sequence>
<evidence type="ECO:0000313" key="2">
    <source>
        <dbReference type="Proteomes" id="UP000739538"/>
    </source>
</evidence>
<comment type="caution">
    <text evidence="1">The sequence shown here is derived from an EMBL/GenBank/DDBJ whole genome shotgun (WGS) entry which is preliminary data.</text>
</comment>
<reference evidence="1" key="1">
    <citation type="submission" date="2020-04" db="EMBL/GenBank/DDBJ databases">
        <authorList>
            <person name="Zhang T."/>
        </authorList>
    </citation>
    <scope>NUCLEOTIDE SEQUENCE</scope>
    <source>
        <strain evidence="1">HKST-UBA02</strain>
    </source>
</reference>
<reference evidence="1" key="2">
    <citation type="journal article" date="2021" name="Microbiome">
        <title>Successional dynamics and alternative stable states in a saline activated sludge microbial community over 9 years.</title>
        <authorList>
            <person name="Wang Y."/>
            <person name="Ye J."/>
            <person name="Ju F."/>
            <person name="Liu L."/>
            <person name="Boyd J.A."/>
            <person name="Deng Y."/>
            <person name="Parks D.H."/>
            <person name="Jiang X."/>
            <person name="Yin X."/>
            <person name="Woodcroft B.J."/>
            <person name="Tyson G.W."/>
            <person name="Hugenholtz P."/>
            <person name="Polz M.F."/>
            <person name="Zhang T."/>
        </authorList>
    </citation>
    <scope>NUCLEOTIDE SEQUENCE</scope>
    <source>
        <strain evidence="1">HKST-UBA02</strain>
    </source>
</reference>
<dbReference type="EMBL" id="JAGQHS010000234">
    <property type="protein sequence ID" value="MCA9758942.1"/>
    <property type="molecule type" value="Genomic_DNA"/>
</dbReference>